<evidence type="ECO:0000256" key="4">
    <source>
        <dbReference type="ARBA" id="ARBA00022840"/>
    </source>
</evidence>
<sequence length="1370" mass="152630">MGSRGKPIFDLNEPPAEDEEENNSFFCFQPQPAVPSSSAHTSDAFTASSSSQILVNNHAFSHASSVSGFQPFIRSKGAQAAETGDDQNNLGDTNFSSVSSKSNNGDDKTASQLVLESVDDQVVEDKESFGDRSRMVNERSISGGKKDVEIKPMADMVIHGDSGPVIEKVSGSTADNIKEGCSNTASVALDTDLNDVKHIQIVETNCKPDNSTNCQEEPASVPKQREIKGAESIHALKLANNSGKRPKVDQHKEAMLGKKRSRQTMFLNLEDVKQAGAIKSSTPRRQNFTPSTTTRTVKEIRPPSLVSAPPTGEKLNKDTKQVNLSYNEGSSLGESNDPKSEGDGDMTSGAAITRSRRLNSTTDLSAEAQMSTIPRQGPWKTPTDLRQNKNSQGTSKKLTASNQSFVDTKAVAKKLPSKKQNTSSVTQYLDTSVERLLREVTNEKFWHHPEEAELQCVPGQFESVEEYVRVFEPLLFEECRAQLYSTWEELTETVSRDLHVMVRVKSVERRERGWYDVIILPTNECKWTFKEGDVAVLSSPRPGAVRSRRISSSAIDEDDEPEPSGRVAGTVRRHMPIDTRDPPGAILHFFVGDSYDPNSKSDDDHILRKLHPKGIWYLTVLGTTATTQREYIALHAFRRLNLQMQTAILHPSPEHFPKYEEQQPVMPECFTPNFSDYLRKTFNEPQLAAIQWAAMHTAAGTTNAMAKRQDPWPFTLVQGPPGTGKTHTVWGMLNVIHLIQYQHYYTALLKKLAPESYKQTNESNSENVATGSIDEVLQSMDQNLFRTLPKLCPKPRMLVCAPSNAATDELLSRVLDRGFIDGEMKIYRPDVARVGVDSQTRAAQAVSVERRTEQLLVKNRDEVFGWMHQLRAREAMLSQQIGNLQMSLNAAAVAGRAQGSVGVDPDILVARDQNRDSLLQNLAAVVENRDKVLVEMSRLLILEGKFRAGSSFNLEEARASLEASFANEAEVVFTTVSSSGRKLFSRLTHGFDMVVIDEAAQASEVAVLPPLALGAARCVLVGDPQQLPATVISKAAGTLLYSRSLFERFQQAGCPTMLLSVQYRMHPQIRDFPSRYFYQGRLTDSESVVNRPDELYYKDSLLRPYVFYDITHGRESHRGGSVSYQNIHEAQFCLRLYEHLQKTLKSLGIGKLSIGIITPYKLQLRCIQREFEDVLNSEDGKDLYINTVDAFQGQERDVIIMSCVRASNHGVGFVADIRRMNVALTRSKRALWIMGNANALIKSEDWAALINDAKARNNYMDMDALPKDFLAPKAPAYAPLPVKSARGFRSGPRQRPYDMHMESRSGTPSEDDEKSNSTLISRNGSYRSFKPHSENSLDDFDQSGDKSRDAWQHGVQKKQNYAGIMGKRDL</sequence>
<dbReference type="InterPro" id="IPR045055">
    <property type="entry name" value="DNA2/NAM7-like"/>
</dbReference>
<dbReference type="Pfam" id="PF13087">
    <property type="entry name" value="AAA_12"/>
    <property type="match status" value="1"/>
</dbReference>
<dbReference type="GO" id="GO:0005694">
    <property type="term" value="C:chromosome"/>
    <property type="evidence" value="ECO:0007669"/>
    <property type="project" value="UniProtKB-ARBA"/>
</dbReference>
<feature type="compositionally biased region" description="Polar residues" evidence="5">
    <location>
        <begin position="279"/>
        <end position="295"/>
    </location>
</feature>
<evidence type="ECO:0008006" key="10">
    <source>
        <dbReference type="Google" id="ProtNLM"/>
    </source>
</evidence>
<evidence type="ECO:0000259" key="7">
    <source>
        <dbReference type="Pfam" id="PF13087"/>
    </source>
</evidence>
<keyword evidence="9" id="KW-1185">Reference proteome</keyword>
<proteinExistence type="predicted"/>
<evidence type="ECO:0000259" key="6">
    <source>
        <dbReference type="Pfam" id="PF13086"/>
    </source>
</evidence>
<dbReference type="PANTHER" id="PTHR10887">
    <property type="entry name" value="DNA2/NAM7 HELICASE FAMILY"/>
    <property type="match status" value="1"/>
</dbReference>
<dbReference type="GO" id="GO:0016787">
    <property type="term" value="F:hydrolase activity"/>
    <property type="evidence" value="ECO:0007669"/>
    <property type="project" value="UniProtKB-KW"/>
</dbReference>
<dbReference type="GO" id="GO:0004386">
    <property type="term" value="F:helicase activity"/>
    <property type="evidence" value="ECO:0007669"/>
    <property type="project" value="UniProtKB-KW"/>
</dbReference>
<dbReference type="InterPro" id="IPR047187">
    <property type="entry name" value="SF1_C_Upf1"/>
</dbReference>
<keyword evidence="1" id="KW-0547">Nucleotide-binding</keyword>
<feature type="region of interest" description="Disordered" evidence="5">
    <location>
        <begin position="1282"/>
        <end position="1370"/>
    </location>
</feature>
<feature type="compositionally biased region" description="Polar residues" evidence="5">
    <location>
        <begin position="86"/>
        <end position="103"/>
    </location>
</feature>
<feature type="region of interest" description="Disordered" evidence="5">
    <location>
        <begin position="276"/>
        <end position="402"/>
    </location>
</feature>
<feature type="domain" description="DNA2/NAM7 helicase helicase" evidence="6">
    <location>
        <begin position="683"/>
        <end position="1034"/>
    </location>
</feature>
<dbReference type="CDD" id="cd18042">
    <property type="entry name" value="DEXXQc_SETX"/>
    <property type="match status" value="1"/>
</dbReference>
<name>A0AAF0W200_DAUCS</name>
<dbReference type="CDD" id="cd18808">
    <property type="entry name" value="SF1_C_Upf1"/>
    <property type="match status" value="1"/>
</dbReference>
<accession>A0AAF0W200</accession>
<feature type="compositionally biased region" description="Polar residues" evidence="5">
    <location>
        <begin position="1316"/>
        <end position="1326"/>
    </location>
</feature>
<evidence type="ECO:0000256" key="3">
    <source>
        <dbReference type="ARBA" id="ARBA00022806"/>
    </source>
</evidence>
<evidence type="ECO:0000256" key="2">
    <source>
        <dbReference type="ARBA" id="ARBA00022801"/>
    </source>
</evidence>
<dbReference type="FunFam" id="3.40.50.300:FF:000326">
    <property type="entry name" value="P-loop containing nucleoside triphosphate hydrolase"/>
    <property type="match status" value="1"/>
</dbReference>
<gene>
    <name evidence="8" type="ORF">DCAR_0101033</name>
</gene>
<reference evidence="8" key="2">
    <citation type="submission" date="2022-03" db="EMBL/GenBank/DDBJ databases">
        <title>Draft title - Genomic analysis of global carrot germplasm unveils the trajectory of domestication and the origin of high carotenoid orange carrot.</title>
        <authorList>
            <person name="Iorizzo M."/>
            <person name="Ellison S."/>
            <person name="Senalik D."/>
            <person name="Macko-Podgorni A."/>
            <person name="Grzebelus D."/>
            <person name="Bostan H."/>
            <person name="Rolling W."/>
            <person name="Curaba J."/>
            <person name="Simon P."/>
        </authorList>
    </citation>
    <scope>NUCLEOTIDE SEQUENCE</scope>
    <source>
        <tissue evidence="8">Leaf</tissue>
    </source>
</reference>
<evidence type="ECO:0000256" key="5">
    <source>
        <dbReference type="SAM" id="MobiDB-lite"/>
    </source>
</evidence>
<feature type="compositionally biased region" description="Polar residues" evidence="5">
    <location>
        <begin position="358"/>
        <end position="374"/>
    </location>
</feature>
<dbReference type="SUPFAM" id="SSF52540">
    <property type="entry name" value="P-loop containing nucleoside triphosphate hydrolases"/>
    <property type="match status" value="1"/>
</dbReference>
<keyword evidence="4" id="KW-0067">ATP-binding</keyword>
<keyword evidence="2" id="KW-0378">Hydrolase</keyword>
<dbReference type="Proteomes" id="UP000077755">
    <property type="component" value="Chromosome 1"/>
</dbReference>
<dbReference type="InterPro" id="IPR041677">
    <property type="entry name" value="DNA2/NAM7_AAA_11"/>
</dbReference>
<dbReference type="InterPro" id="IPR041679">
    <property type="entry name" value="DNA2/NAM7-like_C"/>
</dbReference>
<dbReference type="Gene3D" id="3.40.50.300">
    <property type="entry name" value="P-loop containing nucleotide triphosphate hydrolases"/>
    <property type="match status" value="2"/>
</dbReference>
<feature type="compositionally biased region" description="Polar residues" evidence="5">
    <location>
        <begin position="34"/>
        <end position="48"/>
    </location>
</feature>
<protein>
    <recommendedName>
        <fullName evidence="10">AAA+ ATPase domain-containing protein</fullName>
    </recommendedName>
</protein>
<dbReference type="EMBL" id="CP093343">
    <property type="protein sequence ID" value="WOG81877.1"/>
    <property type="molecule type" value="Genomic_DNA"/>
</dbReference>
<feature type="compositionally biased region" description="Polar residues" evidence="5">
    <location>
        <begin position="384"/>
        <end position="402"/>
    </location>
</feature>
<feature type="region of interest" description="Disordered" evidence="5">
    <location>
        <begin position="77"/>
        <end position="109"/>
    </location>
</feature>
<evidence type="ECO:0000313" key="8">
    <source>
        <dbReference type="EMBL" id="WOG81877.1"/>
    </source>
</evidence>
<dbReference type="GO" id="GO:0005524">
    <property type="term" value="F:ATP binding"/>
    <property type="evidence" value="ECO:0007669"/>
    <property type="project" value="UniProtKB-KW"/>
</dbReference>
<feature type="region of interest" description="Disordered" evidence="5">
    <location>
        <begin position="548"/>
        <end position="568"/>
    </location>
</feature>
<dbReference type="PANTHER" id="PTHR10887:SF525">
    <property type="entry name" value="P-LOOP CONTAINING NUCLEOSIDE TRIPHOSPHATE HYDROLASES SUPERFAMILY PROTEIN"/>
    <property type="match status" value="1"/>
</dbReference>
<organism evidence="8 9">
    <name type="scientific">Daucus carota subsp. sativus</name>
    <name type="common">Carrot</name>
    <dbReference type="NCBI Taxonomy" id="79200"/>
    <lineage>
        <taxon>Eukaryota</taxon>
        <taxon>Viridiplantae</taxon>
        <taxon>Streptophyta</taxon>
        <taxon>Embryophyta</taxon>
        <taxon>Tracheophyta</taxon>
        <taxon>Spermatophyta</taxon>
        <taxon>Magnoliopsida</taxon>
        <taxon>eudicotyledons</taxon>
        <taxon>Gunneridae</taxon>
        <taxon>Pentapetalae</taxon>
        <taxon>asterids</taxon>
        <taxon>campanulids</taxon>
        <taxon>Apiales</taxon>
        <taxon>Apiaceae</taxon>
        <taxon>Apioideae</taxon>
        <taxon>Scandiceae</taxon>
        <taxon>Daucinae</taxon>
        <taxon>Daucus</taxon>
        <taxon>Daucus sect. Daucus</taxon>
    </lineage>
</organism>
<keyword evidence="3" id="KW-0347">Helicase</keyword>
<dbReference type="InterPro" id="IPR027417">
    <property type="entry name" value="P-loop_NTPase"/>
</dbReference>
<reference evidence="8" key="1">
    <citation type="journal article" date="2016" name="Nat. Genet.">
        <title>A high-quality carrot genome assembly provides new insights into carotenoid accumulation and asterid genome evolution.</title>
        <authorList>
            <person name="Iorizzo M."/>
            <person name="Ellison S."/>
            <person name="Senalik D."/>
            <person name="Zeng P."/>
            <person name="Satapoomin P."/>
            <person name="Huang J."/>
            <person name="Bowman M."/>
            <person name="Iovene M."/>
            <person name="Sanseverino W."/>
            <person name="Cavagnaro P."/>
            <person name="Yildiz M."/>
            <person name="Macko-Podgorni A."/>
            <person name="Moranska E."/>
            <person name="Grzebelus E."/>
            <person name="Grzebelus D."/>
            <person name="Ashrafi H."/>
            <person name="Zheng Z."/>
            <person name="Cheng S."/>
            <person name="Spooner D."/>
            <person name="Van Deynze A."/>
            <person name="Simon P."/>
        </authorList>
    </citation>
    <scope>NUCLEOTIDE SEQUENCE</scope>
    <source>
        <tissue evidence="8">Leaf</tissue>
    </source>
</reference>
<evidence type="ECO:0000256" key="1">
    <source>
        <dbReference type="ARBA" id="ARBA00022741"/>
    </source>
</evidence>
<dbReference type="Pfam" id="PF13086">
    <property type="entry name" value="AAA_11"/>
    <property type="match status" value="1"/>
</dbReference>
<feature type="domain" description="DNA2/NAM7 helicase-like C-terminal" evidence="7">
    <location>
        <begin position="1041"/>
        <end position="1237"/>
    </location>
</feature>
<feature type="compositionally biased region" description="Polar residues" evidence="5">
    <location>
        <begin position="321"/>
        <end position="334"/>
    </location>
</feature>
<feature type="region of interest" description="Disordered" evidence="5">
    <location>
        <begin position="1"/>
        <end position="48"/>
    </location>
</feature>
<evidence type="ECO:0000313" key="9">
    <source>
        <dbReference type="Proteomes" id="UP000077755"/>
    </source>
</evidence>